<feature type="region of interest" description="Disordered" evidence="1">
    <location>
        <begin position="1"/>
        <end position="58"/>
    </location>
</feature>
<reference evidence="2" key="1">
    <citation type="submission" date="2021-01" db="EMBL/GenBank/DDBJ databases">
        <title>A chromosome-scale assembly of European eel, Anguilla anguilla.</title>
        <authorList>
            <person name="Henkel C."/>
            <person name="Jong-Raadsen S.A."/>
            <person name="Dufour S."/>
            <person name="Weltzien F.-A."/>
            <person name="Palstra A.P."/>
            <person name="Pelster B."/>
            <person name="Spaink H.P."/>
            <person name="Van Den Thillart G.E."/>
            <person name="Jansen H."/>
            <person name="Zahm M."/>
            <person name="Klopp C."/>
            <person name="Cedric C."/>
            <person name="Louis A."/>
            <person name="Berthelot C."/>
            <person name="Parey E."/>
            <person name="Roest Crollius H."/>
            <person name="Montfort J."/>
            <person name="Robinson-Rechavi M."/>
            <person name="Bucao C."/>
            <person name="Bouchez O."/>
            <person name="Gislard M."/>
            <person name="Lluch J."/>
            <person name="Milhes M."/>
            <person name="Lampietro C."/>
            <person name="Lopez Roques C."/>
            <person name="Donnadieu C."/>
            <person name="Braasch I."/>
            <person name="Desvignes T."/>
            <person name="Postlethwait J."/>
            <person name="Bobe J."/>
            <person name="Guiguen Y."/>
            <person name="Dirks R."/>
        </authorList>
    </citation>
    <scope>NUCLEOTIDE SEQUENCE</scope>
    <source>
        <strain evidence="2">Tag_6206</strain>
        <tissue evidence="2">Liver</tissue>
    </source>
</reference>
<dbReference type="Proteomes" id="UP001044222">
    <property type="component" value="Unassembled WGS sequence"/>
</dbReference>
<dbReference type="EMBL" id="JAFIRN010000002">
    <property type="protein sequence ID" value="KAG5855471.1"/>
    <property type="molecule type" value="Genomic_DNA"/>
</dbReference>
<proteinExistence type="predicted"/>
<name>A0A9D3MX81_ANGAN</name>
<evidence type="ECO:0000313" key="2">
    <source>
        <dbReference type="EMBL" id="KAG5855471.1"/>
    </source>
</evidence>
<evidence type="ECO:0000256" key="1">
    <source>
        <dbReference type="SAM" id="MobiDB-lite"/>
    </source>
</evidence>
<comment type="caution">
    <text evidence="2">The sequence shown here is derived from an EMBL/GenBank/DDBJ whole genome shotgun (WGS) entry which is preliminary data.</text>
</comment>
<sequence length="105" mass="11881">MTPPLSPLTRLHVPAPHVPLRGGPVRGGRVRRAHPLQHVPPVRHAEGHQASRDLPPVRRSEIRPHQLMLGNIHGHSEHLHEDGDDSGQWRSREEEVNIFSILQMD</sequence>
<accession>A0A9D3MX81</accession>
<feature type="compositionally biased region" description="Basic and acidic residues" evidence="1">
    <location>
        <begin position="43"/>
        <end position="58"/>
    </location>
</feature>
<evidence type="ECO:0000313" key="3">
    <source>
        <dbReference type="Proteomes" id="UP001044222"/>
    </source>
</evidence>
<organism evidence="2 3">
    <name type="scientific">Anguilla anguilla</name>
    <name type="common">European freshwater eel</name>
    <name type="synonym">Muraena anguilla</name>
    <dbReference type="NCBI Taxonomy" id="7936"/>
    <lineage>
        <taxon>Eukaryota</taxon>
        <taxon>Metazoa</taxon>
        <taxon>Chordata</taxon>
        <taxon>Craniata</taxon>
        <taxon>Vertebrata</taxon>
        <taxon>Euteleostomi</taxon>
        <taxon>Actinopterygii</taxon>
        <taxon>Neopterygii</taxon>
        <taxon>Teleostei</taxon>
        <taxon>Anguilliformes</taxon>
        <taxon>Anguillidae</taxon>
        <taxon>Anguilla</taxon>
    </lineage>
</organism>
<keyword evidence="3" id="KW-1185">Reference proteome</keyword>
<protein>
    <submittedName>
        <fullName evidence="2">Uncharacterized protein</fullName>
    </submittedName>
</protein>
<dbReference type="AlphaFoldDB" id="A0A9D3MX81"/>
<gene>
    <name evidence="2" type="ORF">ANANG_G00049390</name>
</gene>